<gene>
    <name evidence="2" type="ORF">KME15_09715</name>
</gene>
<organism evidence="2 3">
    <name type="scientific">Drouetiella hepatica Uher 2000/2452</name>
    <dbReference type="NCBI Taxonomy" id="904376"/>
    <lineage>
        <taxon>Bacteria</taxon>
        <taxon>Bacillati</taxon>
        <taxon>Cyanobacteriota</taxon>
        <taxon>Cyanophyceae</taxon>
        <taxon>Oculatellales</taxon>
        <taxon>Oculatellaceae</taxon>
        <taxon>Drouetiella</taxon>
    </lineage>
</organism>
<proteinExistence type="predicted"/>
<dbReference type="Proteomes" id="UP000757435">
    <property type="component" value="Unassembled WGS sequence"/>
</dbReference>
<dbReference type="AlphaFoldDB" id="A0A951ULV4"/>
<keyword evidence="1" id="KW-0472">Membrane</keyword>
<evidence type="ECO:0000313" key="3">
    <source>
        <dbReference type="Proteomes" id="UP000757435"/>
    </source>
</evidence>
<comment type="caution">
    <text evidence="2">The sequence shown here is derived from an EMBL/GenBank/DDBJ whole genome shotgun (WGS) entry which is preliminary data.</text>
</comment>
<sequence>MTLYFAGATVVFGILLNAFLKDATTPKDHVASWIVLTVATVFWPIALPSMIRKRLQRTEVLNLDYLN</sequence>
<keyword evidence="1" id="KW-1133">Transmembrane helix</keyword>
<feature type="transmembrane region" description="Helical" evidence="1">
    <location>
        <begin position="30"/>
        <end position="47"/>
    </location>
</feature>
<dbReference type="EMBL" id="JAHHHD010000008">
    <property type="protein sequence ID" value="MBW4658941.1"/>
    <property type="molecule type" value="Genomic_DNA"/>
</dbReference>
<name>A0A951ULV4_9CYAN</name>
<accession>A0A951ULV4</accession>
<evidence type="ECO:0000313" key="2">
    <source>
        <dbReference type="EMBL" id="MBW4658941.1"/>
    </source>
</evidence>
<protein>
    <submittedName>
        <fullName evidence="2">Uncharacterized protein</fullName>
    </submittedName>
</protein>
<evidence type="ECO:0000256" key="1">
    <source>
        <dbReference type="SAM" id="Phobius"/>
    </source>
</evidence>
<keyword evidence="1" id="KW-0812">Transmembrane</keyword>
<reference evidence="2" key="2">
    <citation type="journal article" date="2022" name="Microbiol. Resour. Announc.">
        <title>Metagenome Sequencing to Explore Phylogenomics of Terrestrial Cyanobacteria.</title>
        <authorList>
            <person name="Ward R.D."/>
            <person name="Stajich J.E."/>
            <person name="Johansen J.R."/>
            <person name="Huntemann M."/>
            <person name="Clum A."/>
            <person name="Foster B."/>
            <person name="Foster B."/>
            <person name="Roux S."/>
            <person name="Palaniappan K."/>
            <person name="Varghese N."/>
            <person name="Mukherjee S."/>
            <person name="Reddy T.B.K."/>
            <person name="Daum C."/>
            <person name="Copeland A."/>
            <person name="Chen I.A."/>
            <person name="Ivanova N.N."/>
            <person name="Kyrpides N.C."/>
            <person name="Shapiro N."/>
            <person name="Eloe-Fadrosh E.A."/>
            <person name="Pietrasiak N."/>
        </authorList>
    </citation>
    <scope>NUCLEOTIDE SEQUENCE</scope>
    <source>
        <strain evidence="2">UHER 2000/2452</strain>
    </source>
</reference>
<reference evidence="2" key="1">
    <citation type="submission" date="2021-05" db="EMBL/GenBank/DDBJ databases">
        <authorList>
            <person name="Pietrasiak N."/>
            <person name="Ward R."/>
            <person name="Stajich J.E."/>
            <person name="Kurbessoian T."/>
        </authorList>
    </citation>
    <scope>NUCLEOTIDE SEQUENCE</scope>
    <source>
        <strain evidence="2">UHER 2000/2452</strain>
    </source>
</reference>